<reference evidence="4 5" key="1">
    <citation type="submission" date="2007-10" db="EMBL/GenBank/DDBJ databases">
        <title>Complete sequence of Shewanella pealeana ATCC 700345.</title>
        <authorList>
            <consortium name="US DOE Joint Genome Institute"/>
            <person name="Copeland A."/>
            <person name="Lucas S."/>
            <person name="Lapidus A."/>
            <person name="Barry K."/>
            <person name="Glavina del Rio T."/>
            <person name="Dalin E."/>
            <person name="Tice H."/>
            <person name="Pitluck S."/>
            <person name="Chertkov O."/>
            <person name="Brettin T."/>
            <person name="Bruce D."/>
            <person name="Detter J.C."/>
            <person name="Han C."/>
            <person name="Schmutz J."/>
            <person name="Larimer F."/>
            <person name="Land M."/>
            <person name="Hauser L."/>
            <person name="Kyrpides N."/>
            <person name="Kim E."/>
            <person name="Zhao J.-S.Z."/>
            <person name="Manno D."/>
            <person name="Hawari J."/>
            <person name="Richardson P."/>
        </authorList>
    </citation>
    <scope>NUCLEOTIDE SEQUENCE [LARGE SCALE GENOMIC DNA]</scope>
    <source>
        <strain evidence="5">ATCC 700345 / ANG-SQ1</strain>
    </source>
</reference>
<evidence type="ECO:0000256" key="1">
    <source>
        <dbReference type="ARBA" id="ARBA00006625"/>
    </source>
</evidence>
<dbReference type="GO" id="GO:0016787">
    <property type="term" value="F:hydrolase activity"/>
    <property type="evidence" value="ECO:0007669"/>
    <property type="project" value="UniProtKB-KW"/>
</dbReference>
<dbReference type="AlphaFoldDB" id="A8H837"/>
<keyword evidence="5" id="KW-1185">Reference proteome</keyword>
<evidence type="ECO:0000256" key="2">
    <source>
        <dbReference type="ARBA" id="ARBA00022801"/>
    </source>
</evidence>
<comment type="similarity">
    <text evidence="1">Belongs to the peptidase C59 family.</text>
</comment>
<dbReference type="KEGG" id="spl:Spea_3411"/>
<accession>A8H837</accession>
<dbReference type="PANTHER" id="PTHR35527">
    <property type="entry name" value="CHOLOYLGLYCINE HYDROLASE"/>
    <property type="match status" value="1"/>
</dbReference>
<dbReference type="Gene3D" id="3.60.60.10">
    <property type="entry name" value="Penicillin V Acylase, Chain A"/>
    <property type="match status" value="1"/>
</dbReference>
<gene>
    <name evidence="4" type="ordered locus">Spea_3411</name>
</gene>
<dbReference type="InterPro" id="IPR052193">
    <property type="entry name" value="Peptidase_C59"/>
</dbReference>
<evidence type="ECO:0000259" key="3">
    <source>
        <dbReference type="Pfam" id="PF02275"/>
    </source>
</evidence>
<dbReference type="SUPFAM" id="SSF56235">
    <property type="entry name" value="N-terminal nucleophile aminohydrolases (Ntn hydrolases)"/>
    <property type="match status" value="1"/>
</dbReference>
<proteinExistence type="inferred from homology"/>
<feature type="domain" description="Choloylglycine hydrolase/NAAA C-terminal" evidence="3">
    <location>
        <begin position="2"/>
        <end position="301"/>
    </location>
</feature>
<sequence>MCLRVLNNLNSNYPVTGRNMNWFRPIEANLFLFPQGLEKIGLSAKKAHKSDLDPSVIFHWKSQYASVVSMMGDEAQGYATVDGMNSEGLVVNVLYDTPATYGKPKHYLKNGNISILRWPQYILDSFANVDQVVNYAKSNTLQLIREQIPEGGKAKDLMQDKIHLAVSDSNGHSAVIEIKNGELHVYAGEENQIVTNEPDYPTQLDILKYWQYLWGQTKPAIATPVFSVPGGVSATQSFERAAFYLTLSDPAQNPTDVLAQTRALMQNGAIPFAFNPSQKELATCTRWTNLSDHKAGVYYFLNPLNMMPVWLEVNADASQCARVKLISVNNDSGEIDNHQQLQGEMSRHLMACEDPYRS</sequence>
<dbReference type="Pfam" id="PF02275">
    <property type="entry name" value="CBAH"/>
    <property type="match status" value="1"/>
</dbReference>
<protein>
    <submittedName>
        <fullName evidence="4">Choloylglycine hydrolase</fullName>
    </submittedName>
</protein>
<dbReference type="PANTHER" id="PTHR35527:SF2">
    <property type="entry name" value="HYDROLASE"/>
    <property type="match status" value="1"/>
</dbReference>
<name>A8H837_SHEPA</name>
<dbReference type="eggNOG" id="COG3049">
    <property type="taxonomic scope" value="Bacteria"/>
</dbReference>
<dbReference type="InterPro" id="IPR029055">
    <property type="entry name" value="Ntn_hydrolases_N"/>
</dbReference>
<dbReference type="HOGENOM" id="CLU_045206_0_1_6"/>
<dbReference type="RefSeq" id="WP_012156623.1">
    <property type="nucleotide sequence ID" value="NC_009901.1"/>
</dbReference>
<dbReference type="OrthoDB" id="1265391at2"/>
<organism evidence="4 5">
    <name type="scientific">Shewanella pealeana (strain ATCC 700345 / ANG-SQ1)</name>
    <dbReference type="NCBI Taxonomy" id="398579"/>
    <lineage>
        <taxon>Bacteria</taxon>
        <taxon>Pseudomonadati</taxon>
        <taxon>Pseudomonadota</taxon>
        <taxon>Gammaproteobacteria</taxon>
        <taxon>Alteromonadales</taxon>
        <taxon>Shewanellaceae</taxon>
        <taxon>Shewanella</taxon>
    </lineage>
</organism>
<evidence type="ECO:0000313" key="4">
    <source>
        <dbReference type="EMBL" id="ABV88724.1"/>
    </source>
</evidence>
<dbReference type="Proteomes" id="UP000002608">
    <property type="component" value="Chromosome"/>
</dbReference>
<dbReference type="InterPro" id="IPR029132">
    <property type="entry name" value="CBAH/NAAA_C"/>
</dbReference>
<dbReference type="STRING" id="398579.Spea_3411"/>
<evidence type="ECO:0000313" key="5">
    <source>
        <dbReference type="Proteomes" id="UP000002608"/>
    </source>
</evidence>
<dbReference type="EMBL" id="CP000851">
    <property type="protein sequence ID" value="ABV88724.1"/>
    <property type="molecule type" value="Genomic_DNA"/>
</dbReference>
<keyword evidence="2 4" id="KW-0378">Hydrolase</keyword>